<dbReference type="AlphaFoldDB" id="A0AAD5KCT2"/>
<feature type="region of interest" description="Disordered" evidence="2">
    <location>
        <begin position="836"/>
        <end position="867"/>
    </location>
</feature>
<dbReference type="InterPro" id="IPR046868">
    <property type="entry name" value="BAR_4"/>
</dbReference>
<dbReference type="PANTHER" id="PTHR31941:SF1">
    <property type="entry name" value="CYTOSKELETAL SIGNALING PROTEIN SLM1"/>
    <property type="match status" value="1"/>
</dbReference>
<name>A0AAD5KCT2_9FUNG</name>
<feature type="compositionally biased region" description="Basic and acidic residues" evidence="2">
    <location>
        <begin position="837"/>
        <end position="846"/>
    </location>
</feature>
<feature type="region of interest" description="Disordered" evidence="2">
    <location>
        <begin position="1"/>
        <end position="84"/>
    </location>
</feature>
<dbReference type="PANTHER" id="PTHR31941">
    <property type="entry name" value="CYTOSKELETAL SIGNALING PROTEIN SLM1"/>
    <property type="match status" value="1"/>
</dbReference>
<dbReference type="InterPro" id="IPR011993">
    <property type="entry name" value="PH-like_dom_sf"/>
</dbReference>
<feature type="region of interest" description="Disordered" evidence="2">
    <location>
        <begin position="882"/>
        <end position="940"/>
    </location>
</feature>
<feature type="compositionally biased region" description="Polar residues" evidence="2">
    <location>
        <begin position="653"/>
        <end position="665"/>
    </location>
</feature>
<evidence type="ECO:0000313" key="4">
    <source>
        <dbReference type="EMBL" id="KAI9278601.1"/>
    </source>
</evidence>
<feature type="compositionally biased region" description="Polar residues" evidence="2">
    <location>
        <begin position="906"/>
        <end position="940"/>
    </location>
</feature>
<dbReference type="Gene3D" id="2.30.29.30">
    <property type="entry name" value="Pleckstrin-homology domain (PH domain)/Phosphotyrosine-binding domain (PTB)"/>
    <property type="match status" value="1"/>
</dbReference>
<organism evidence="4 5">
    <name type="scientific">Phascolomyces articulosus</name>
    <dbReference type="NCBI Taxonomy" id="60185"/>
    <lineage>
        <taxon>Eukaryota</taxon>
        <taxon>Fungi</taxon>
        <taxon>Fungi incertae sedis</taxon>
        <taxon>Mucoromycota</taxon>
        <taxon>Mucoromycotina</taxon>
        <taxon>Mucoromycetes</taxon>
        <taxon>Mucorales</taxon>
        <taxon>Lichtheimiaceae</taxon>
        <taxon>Phascolomyces</taxon>
    </lineage>
</organism>
<evidence type="ECO:0000259" key="3">
    <source>
        <dbReference type="PROSITE" id="PS50003"/>
    </source>
</evidence>
<dbReference type="InterPro" id="IPR046869">
    <property type="entry name" value="SLM1/RGC1-like_PH"/>
</dbReference>
<comment type="caution">
    <text evidence="4">The sequence shown here is derived from an EMBL/GenBank/DDBJ whole genome shotgun (WGS) entry which is preliminary data.</text>
</comment>
<accession>A0AAD5KCT2</accession>
<feature type="compositionally biased region" description="Pro residues" evidence="2">
    <location>
        <begin position="637"/>
        <end position="650"/>
    </location>
</feature>
<feature type="compositionally biased region" description="Low complexity" evidence="2">
    <location>
        <begin position="23"/>
        <end position="38"/>
    </location>
</feature>
<keyword evidence="5" id="KW-1185">Reference proteome</keyword>
<dbReference type="SUPFAM" id="SSF50729">
    <property type="entry name" value="PH domain-like"/>
    <property type="match status" value="1"/>
</dbReference>
<evidence type="ECO:0000313" key="5">
    <source>
        <dbReference type="Proteomes" id="UP001209540"/>
    </source>
</evidence>
<feature type="region of interest" description="Disordered" evidence="2">
    <location>
        <begin position="620"/>
        <end position="721"/>
    </location>
</feature>
<feature type="compositionally biased region" description="Low complexity" evidence="2">
    <location>
        <begin position="50"/>
        <end position="63"/>
    </location>
</feature>
<feature type="compositionally biased region" description="Polar residues" evidence="2">
    <location>
        <begin position="101"/>
        <end position="120"/>
    </location>
</feature>
<dbReference type="Proteomes" id="UP001209540">
    <property type="component" value="Unassembled WGS sequence"/>
</dbReference>
<dbReference type="PROSITE" id="PS50003">
    <property type="entry name" value="PH_DOMAIN"/>
    <property type="match status" value="1"/>
</dbReference>
<feature type="region of interest" description="Disordered" evidence="2">
    <location>
        <begin position="99"/>
        <end position="129"/>
    </location>
</feature>
<gene>
    <name evidence="4" type="ORF">BDA99DRAFT_492589</name>
</gene>
<protein>
    <recommendedName>
        <fullName evidence="3">PH domain-containing protein</fullName>
    </recommendedName>
</protein>
<dbReference type="EMBL" id="JAIXMP010000001">
    <property type="protein sequence ID" value="KAI9278601.1"/>
    <property type="molecule type" value="Genomic_DNA"/>
</dbReference>
<dbReference type="Pfam" id="PF20399">
    <property type="entry name" value="PH_20"/>
    <property type="match status" value="1"/>
</dbReference>
<dbReference type="InterPro" id="IPR001849">
    <property type="entry name" value="PH_domain"/>
</dbReference>
<evidence type="ECO:0000256" key="2">
    <source>
        <dbReference type="SAM" id="MobiDB-lite"/>
    </source>
</evidence>
<proteinExistence type="predicted"/>
<feature type="compositionally biased region" description="Basic and acidic residues" evidence="2">
    <location>
        <begin position="686"/>
        <end position="699"/>
    </location>
</feature>
<keyword evidence="1" id="KW-0597">Phosphoprotein</keyword>
<feature type="domain" description="PH" evidence="3">
    <location>
        <begin position="446"/>
        <end position="567"/>
    </location>
</feature>
<reference evidence="4" key="1">
    <citation type="journal article" date="2022" name="IScience">
        <title>Evolution of zygomycete secretomes and the origins of terrestrial fungal ecologies.</title>
        <authorList>
            <person name="Chang Y."/>
            <person name="Wang Y."/>
            <person name="Mondo S."/>
            <person name="Ahrendt S."/>
            <person name="Andreopoulos W."/>
            <person name="Barry K."/>
            <person name="Beard J."/>
            <person name="Benny G.L."/>
            <person name="Blankenship S."/>
            <person name="Bonito G."/>
            <person name="Cuomo C."/>
            <person name="Desiro A."/>
            <person name="Gervers K.A."/>
            <person name="Hundley H."/>
            <person name="Kuo A."/>
            <person name="LaButti K."/>
            <person name="Lang B.F."/>
            <person name="Lipzen A."/>
            <person name="O'Donnell K."/>
            <person name="Pangilinan J."/>
            <person name="Reynolds N."/>
            <person name="Sandor L."/>
            <person name="Smith M.E."/>
            <person name="Tsang A."/>
            <person name="Grigoriev I.V."/>
            <person name="Stajich J.E."/>
            <person name="Spatafora J.W."/>
        </authorList>
    </citation>
    <scope>NUCLEOTIDE SEQUENCE</scope>
    <source>
        <strain evidence="4">RSA 2281</strain>
    </source>
</reference>
<dbReference type="SMART" id="SM00233">
    <property type="entry name" value="PH"/>
    <property type="match status" value="1"/>
</dbReference>
<sequence length="940" mass="105447">MGEVKKRNSFTSFGLRILGRSNSTGKKPSSSRPPTTTSNQNYNTRRRTHSSASSAQQQPMSSSNRLKENSNGHLARGNSIKSNNNNTLLAATTTYDITTTQQQVPKNDSHMDTTTATKDNNNSKDEPLNENITHEEKILDEEVPKSPTTASPSDVPEELEYANISAINIQQQPGSANASRNRAQAIIQRLGAWQLILREILIWLEQVGKINMQSSELYYHKVLPHVDWKDKHIKQDTPMSSLLSGFRSLTSRVATTQQSAGNKLFKEYIPDLQMLARDCKQRIQTLDQSRQFRMDELLKRAETTQKTIALLSKQCQAAANATGNGPLAQDPWVTNLHVLRYLQREVHEDNRLRATMIDVQHQSALFEKRVIHTLKKTMQFCYDHYGNIATSRETARMQRMIEKMDTEREWQQFLNSEAKDLVVDALNPTRNYLHINYNNKFHPAVMTLYKGLLGRRTGVRKQYTARYFVLTQCGFLHQFHENDKVNPELSIFIPKATIVPSIDISHLANTSGISRSGGGGGGGNSDYTFEIRRGGSGALQRDKIYVLRANSREELITWCRLLVDIATRTHGLQSSAWKKIQRKSTTLLTNEDPMVGGGEMKVDTTNKTAAVHRSISNASSKYTNIKVSHGPTSPLSPQSPAPPPLSPAPPVVATNTSPISPTPEQQDPLAKARTRITSIIDDYNDDQQKKSHLDDHNKEDDSDDDDNDSPYLIPPTARDYNTVSATDGITKQDKGKTQSNEEIITLKPTIYPSFEEQENQQQPRYYNTDSKVEMIDIPKEQHQPKRTNVSNNNMTVETTAIGVVIEDEDQKTPTKESMPVFHHAITTDTPIHAAGSVERHDIKQEVADSTTSTSTEKKNDIPVQQQPSTIMTSFASYLPQLTAFSPTSAQQQDDEQQQQQKKEESTISIASSQTFESFPPQSSSEDIINTSSLSQQQQKS</sequence>
<evidence type="ECO:0000256" key="1">
    <source>
        <dbReference type="ARBA" id="ARBA00022553"/>
    </source>
</evidence>
<reference evidence="4" key="2">
    <citation type="submission" date="2023-02" db="EMBL/GenBank/DDBJ databases">
        <authorList>
            <consortium name="DOE Joint Genome Institute"/>
            <person name="Mondo S.J."/>
            <person name="Chang Y."/>
            <person name="Wang Y."/>
            <person name="Ahrendt S."/>
            <person name="Andreopoulos W."/>
            <person name="Barry K."/>
            <person name="Beard J."/>
            <person name="Benny G.L."/>
            <person name="Blankenship S."/>
            <person name="Bonito G."/>
            <person name="Cuomo C."/>
            <person name="Desiro A."/>
            <person name="Gervers K.A."/>
            <person name="Hundley H."/>
            <person name="Kuo A."/>
            <person name="LaButti K."/>
            <person name="Lang B.F."/>
            <person name="Lipzen A."/>
            <person name="O'Donnell K."/>
            <person name="Pangilinan J."/>
            <person name="Reynolds N."/>
            <person name="Sandor L."/>
            <person name="Smith M.W."/>
            <person name="Tsang A."/>
            <person name="Grigoriev I.V."/>
            <person name="Stajich J.E."/>
            <person name="Spatafora J.W."/>
        </authorList>
    </citation>
    <scope>NUCLEOTIDE SEQUENCE</scope>
    <source>
        <strain evidence="4">RSA 2281</strain>
    </source>
</reference>
<dbReference type="Pfam" id="PF20400">
    <property type="entry name" value="BAR_4"/>
    <property type="match status" value="1"/>
</dbReference>